<proteinExistence type="predicted"/>
<dbReference type="GO" id="GO:0003700">
    <property type="term" value="F:DNA-binding transcription factor activity"/>
    <property type="evidence" value="ECO:0007669"/>
    <property type="project" value="InterPro"/>
</dbReference>
<evidence type="ECO:0000313" key="8">
    <source>
        <dbReference type="Proteomes" id="UP000185207"/>
    </source>
</evidence>
<keyword evidence="4" id="KW-0802">TPR repeat</keyword>
<dbReference type="InterPro" id="IPR018060">
    <property type="entry name" value="HTH_AraC"/>
</dbReference>
<dbReference type="PROSITE" id="PS50005">
    <property type="entry name" value="TPR"/>
    <property type="match status" value="1"/>
</dbReference>
<keyword evidence="3" id="KW-0804">Transcription</keyword>
<evidence type="ECO:0000256" key="2">
    <source>
        <dbReference type="ARBA" id="ARBA00023125"/>
    </source>
</evidence>
<reference evidence="8" key="1">
    <citation type="submission" date="2016-11" db="EMBL/GenBank/DDBJ databases">
        <authorList>
            <person name="Varghese N."/>
            <person name="Submissions S."/>
        </authorList>
    </citation>
    <scope>NUCLEOTIDE SEQUENCE [LARGE SCALE GENOMIC DNA]</scope>
    <source>
        <strain evidence="8">DSM 27623</strain>
    </source>
</reference>
<evidence type="ECO:0000313" key="7">
    <source>
        <dbReference type="EMBL" id="SIO16516.1"/>
    </source>
</evidence>
<gene>
    <name evidence="7" type="ORF">SAMN05444409_2340</name>
</gene>
<dbReference type="AlphaFoldDB" id="A0A1N6H9T5"/>
<accession>A0A1N6H9T5</accession>
<evidence type="ECO:0000256" key="3">
    <source>
        <dbReference type="ARBA" id="ARBA00023163"/>
    </source>
</evidence>
<keyword evidence="5" id="KW-0472">Membrane</keyword>
<organism evidence="7 8">
    <name type="scientific">Epilithonimonas zeae</name>
    <dbReference type="NCBI Taxonomy" id="1416779"/>
    <lineage>
        <taxon>Bacteria</taxon>
        <taxon>Pseudomonadati</taxon>
        <taxon>Bacteroidota</taxon>
        <taxon>Flavobacteriia</taxon>
        <taxon>Flavobacteriales</taxon>
        <taxon>Weeksellaceae</taxon>
        <taxon>Chryseobacterium group</taxon>
        <taxon>Epilithonimonas</taxon>
    </lineage>
</organism>
<dbReference type="PROSITE" id="PS01124">
    <property type="entry name" value="HTH_ARAC_FAMILY_2"/>
    <property type="match status" value="1"/>
</dbReference>
<dbReference type="SUPFAM" id="SSF48452">
    <property type="entry name" value="TPR-like"/>
    <property type="match status" value="1"/>
</dbReference>
<feature type="domain" description="HTH araC/xylS-type" evidence="6">
    <location>
        <begin position="432"/>
        <end position="540"/>
    </location>
</feature>
<dbReference type="SUPFAM" id="SSF46689">
    <property type="entry name" value="Homeodomain-like"/>
    <property type="match status" value="1"/>
</dbReference>
<dbReference type="Gene3D" id="1.25.40.10">
    <property type="entry name" value="Tetratricopeptide repeat domain"/>
    <property type="match status" value="1"/>
</dbReference>
<sequence length="550" mass="64324">MKKSLYLMLILFSFYTVSYSQIRKETQRNIINSYDRIEIDDKEIASMDKVKKLADQSKKIDFQQGVLRGLTMLQKIALMKNDYILSGKYSDEAEVLAEKLKNNSALSAIYLYRGKINIILDKLPEAEIILNKSLGYAEKIENPADRHIQLCRIYANFAGMYEGENDPKNWYVSTKKSLNAIETTPTNNLTEYQKSKYYYLYIFELMNMGSYYVYGQKPPDFNIAEKYFVKTLEFQTTAPKYFKICENDVYYAISGFYLEKGDYQKSIDYSQKLLEIEKTKSEPRNRLFAFNNMKNAYGFLKNTAEENKYMKLYTALNDSINFVEKRAIVHQSRDEIKKANVKNEQSKKTLLFYGGIVIVIIAFGSWVLVRRNNRILRKNYEAMIDRLKVESVQTENSTNAIHETEDNTQIEPDFTDDFEVSNKNLISAETEARILRRLSAFEKSDKFLRKDFTVSHLATHLNTNSKYLAEIIKNNKSQNFSNYINNLRINYIVHKLYNEPKYRECKISYLAEECGYASPQVFVLAFKKINGVTPSYFIQSLKEDEVLVYN</sequence>
<dbReference type="Gene3D" id="1.10.10.60">
    <property type="entry name" value="Homeodomain-like"/>
    <property type="match status" value="2"/>
</dbReference>
<keyword evidence="5" id="KW-0812">Transmembrane</keyword>
<evidence type="ECO:0000256" key="4">
    <source>
        <dbReference type="PROSITE-ProRule" id="PRU00339"/>
    </source>
</evidence>
<keyword evidence="1" id="KW-0805">Transcription regulation</keyword>
<dbReference type="RefSeq" id="WP_083600748.1">
    <property type="nucleotide sequence ID" value="NZ_FSRK01000001.1"/>
</dbReference>
<dbReference type="OrthoDB" id="5295174at2"/>
<dbReference type="Pfam" id="PF12833">
    <property type="entry name" value="HTH_18"/>
    <property type="match status" value="1"/>
</dbReference>
<keyword evidence="5" id="KW-1133">Transmembrane helix</keyword>
<name>A0A1N6H9T5_9FLAO</name>
<feature type="transmembrane region" description="Helical" evidence="5">
    <location>
        <begin position="350"/>
        <end position="369"/>
    </location>
</feature>
<dbReference type="InterPro" id="IPR011990">
    <property type="entry name" value="TPR-like_helical_dom_sf"/>
</dbReference>
<evidence type="ECO:0000256" key="5">
    <source>
        <dbReference type="SAM" id="Phobius"/>
    </source>
</evidence>
<evidence type="ECO:0000256" key="1">
    <source>
        <dbReference type="ARBA" id="ARBA00023015"/>
    </source>
</evidence>
<feature type="repeat" description="TPR" evidence="4">
    <location>
        <begin position="247"/>
        <end position="280"/>
    </location>
</feature>
<evidence type="ECO:0000259" key="6">
    <source>
        <dbReference type="PROSITE" id="PS01124"/>
    </source>
</evidence>
<dbReference type="STRING" id="1416779.SAMN05444409_2340"/>
<dbReference type="Proteomes" id="UP000185207">
    <property type="component" value="Unassembled WGS sequence"/>
</dbReference>
<dbReference type="EMBL" id="FSRK01000001">
    <property type="protein sequence ID" value="SIO16516.1"/>
    <property type="molecule type" value="Genomic_DNA"/>
</dbReference>
<dbReference type="GO" id="GO:0043565">
    <property type="term" value="F:sequence-specific DNA binding"/>
    <property type="evidence" value="ECO:0007669"/>
    <property type="project" value="InterPro"/>
</dbReference>
<protein>
    <submittedName>
        <fullName evidence="7">AraC-type DNA-binding protein</fullName>
    </submittedName>
</protein>
<dbReference type="InterPro" id="IPR019734">
    <property type="entry name" value="TPR_rpt"/>
</dbReference>
<dbReference type="PANTHER" id="PTHR43280">
    <property type="entry name" value="ARAC-FAMILY TRANSCRIPTIONAL REGULATOR"/>
    <property type="match status" value="1"/>
</dbReference>
<dbReference type="SMART" id="SM00342">
    <property type="entry name" value="HTH_ARAC"/>
    <property type="match status" value="1"/>
</dbReference>
<keyword evidence="2 7" id="KW-0238">DNA-binding</keyword>
<dbReference type="PANTHER" id="PTHR43280:SF2">
    <property type="entry name" value="HTH-TYPE TRANSCRIPTIONAL REGULATOR EXSA"/>
    <property type="match status" value="1"/>
</dbReference>
<keyword evidence="8" id="KW-1185">Reference proteome</keyword>
<dbReference type="InterPro" id="IPR009057">
    <property type="entry name" value="Homeodomain-like_sf"/>
</dbReference>